<dbReference type="SUPFAM" id="SSF50249">
    <property type="entry name" value="Nucleic acid-binding proteins"/>
    <property type="match status" value="1"/>
</dbReference>
<dbReference type="NCBIfam" id="TIGR00621">
    <property type="entry name" value="ssb"/>
    <property type="match status" value="1"/>
</dbReference>
<proteinExistence type="inferred from homology"/>
<dbReference type="PATRIC" id="fig|1618752.3.peg.94"/>
<name>A0A0G0GC72_9BACT</name>
<dbReference type="Proteomes" id="UP000034798">
    <property type="component" value="Unassembled WGS sequence"/>
</dbReference>
<comment type="subunit">
    <text evidence="2">Homotetramer.</text>
</comment>
<organism evidence="5 6">
    <name type="scientific">Candidatus Nomurabacteria bacterium GW2011_GWC2_35_8</name>
    <dbReference type="NCBI Taxonomy" id="1618752"/>
    <lineage>
        <taxon>Bacteria</taxon>
        <taxon>Candidatus Nomuraibacteriota</taxon>
    </lineage>
</organism>
<dbReference type="HAMAP" id="MF_00984">
    <property type="entry name" value="SSB"/>
    <property type="match status" value="1"/>
</dbReference>
<sequence length="146" mass="16079">MYLNKALIVGNLTRDPEITTIPSGQKVCKFSVATNRVWKDKAGAKQESATFHNIVVWGKQAETSAQYLKKGQQVMIEGRIETRSWDDKATGEKKYRTEIIADRVQFGPKSSGTGAGTGNTSPKAPANTSDSIEYPEEDINPEDIPF</sequence>
<evidence type="ECO:0000313" key="5">
    <source>
        <dbReference type="EMBL" id="KKP89307.1"/>
    </source>
</evidence>
<dbReference type="PANTHER" id="PTHR10302:SF27">
    <property type="entry name" value="SINGLE-STRANDED DNA-BINDING PROTEIN"/>
    <property type="match status" value="1"/>
</dbReference>
<comment type="caution">
    <text evidence="5">The sequence shown here is derived from an EMBL/GenBank/DDBJ whole genome shotgun (WGS) entry which is preliminary data.</text>
</comment>
<dbReference type="CDD" id="cd04496">
    <property type="entry name" value="SSB_OBF"/>
    <property type="match status" value="1"/>
</dbReference>
<feature type="region of interest" description="Disordered" evidence="4">
    <location>
        <begin position="101"/>
        <end position="146"/>
    </location>
</feature>
<reference evidence="5 6" key="1">
    <citation type="journal article" date="2015" name="Nature">
        <title>rRNA introns, odd ribosomes, and small enigmatic genomes across a large radiation of phyla.</title>
        <authorList>
            <person name="Brown C.T."/>
            <person name="Hug L.A."/>
            <person name="Thomas B.C."/>
            <person name="Sharon I."/>
            <person name="Castelle C.J."/>
            <person name="Singh A."/>
            <person name="Wilkins M.J."/>
            <person name="Williams K.H."/>
            <person name="Banfield J.F."/>
        </authorList>
    </citation>
    <scope>NUCLEOTIDE SEQUENCE [LARGE SCALE GENOMIC DNA]</scope>
</reference>
<evidence type="ECO:0000256" key="2">
    <source>
        <dbReference type="HAMAP-Rule" id="MF_00984"/>
    </source>
</evidence>
<feature type="compositionally biased region" description="Acidic residues" evidence="4">
    <location>
        <begin position="133"/>
        <end position="146"/>
    </location>
</feature>
<dbReference type="EMBL" id="LBQZ01000004">
    <property type="protein sequence ID" value="KKP89307.1"/>
    <property type="molecule type" value="Genomic_DNA"/>
</dbReference>
<dbReference type="PIRSF" id="PIRSF002070">
    <property type="entry name" value="SSB"/>
    <property type="match status" value="1"/>
</dbReference>
<dbReference type="PANTHER" id="PTHR10302">
    <property type="entry name" value="SINGLE-STRANDED DNA-BINDING PROTEIN"/>
    <property type="match status" value="1"/>
</dbReference>
<dbReference type="PROSITE" id="PS50935">
    <property type="entry name" value="SSB"/>
    <property type="match status" value="1"/>
</dbReference>
<dbReference type="AlphaFoldDB" id="A0A0G0GC72"/>
<dbReference type="GO" id="GO:0009295">
    <property type="term" value="C:nucleoid"/>
    <property type="evidence" value="ECO:0007669"/>
    <property type="project" value="TreeGrafter"/>
</dbReference>
<dbReference type="Pfam" id="PF00436">
    <property type="entry name" value="SSB"/>
    <property type="match status" value="1"/>
</dbReference>
<keyword evidence="1 2" id="KW-0238">DNA-binding</keyword>
<dbReference type="InterPro" id="IPR000424">
    <property type="entry name" value="Primosome_PriB/ssb"/>
</dbReference>
<dbReference type="Gene3D" id="2.40.50.140">
    <property type="entry name" value="Nucleic acid-binding proteins"/>
    <property type="match status" value="1"/>
</dbReference>
<evidence type="ECO:0000313" key="6">
    <source>
        <dbReference type="Proteomes" id="UP000034798"/>
    </source>
</evidence>
<evidence type="ECO:0000256" key="4">
    <source>
        <dbReference type="SAM" id="MobiDB-lite"/>
    </source>
</evidence>
<accession>A0A0G0GC72</accession>
<evidence type="ECO:0000256" key="3">
    <source>
        <dbReference type="PIRNR" id="PIRNR002070"/>
    </source>
</evidence>
<comment type="caution">
    <text evidence="2">Lacks conserved residue(s) required for the propagation of feature annotation.</text>
</comment>
<evidence type="ECO:0000256" key="1">
    <source>
        <dbReference type="ARBA" id="ARBA00023125"/>
    </source>
</evidence>
<gene>
    <name evidence="5" type="ORF">UR91_C0004G0001</name>
</gene>
<dbReference type="InterPro" id="IPR012340">
    <property type="entry name" value="NA-bd_OB-fold"/>
</dbReference>
<dbReference type="GO" id="GO:0006260">
    <property type="term" value="P:DNA replication"/>
    <property type="evidence" value="ECO:0007669"/>
    <property type="project" value="InterPro"/>
</dbReference>
<dbReference type="GO" id="GO:0003697">
    <property type="term" value="F:single-stranded DNA binding"/>
    <property type="evidence" value="ECO:0007669"/>
    <property type="project" value="UniProtKB-UniRule"/>
</dbReference>
<protein>
    <recommendedName>
        <fullName evidence="2 3">Single-stranded DNA-binding protein</fullName>
        <shortName evidence="2">SSB</shortName>
    </recommendedName>
</protein>
<dbReference type="InterPro" id="IPR011344">
    <property type="entry name" value="ssDNA-bd"/>
</dbReference>